<evidence type="ECO:0000313" key="2">
    <source>
        <dbReference type="EMBL" id="MPC91551.1"/>
    </source>
</evidence>
<comment type="caution">
    <text evidence="2">The sequence shown here is derived from an EMBL/GenBank/DDBJ whole genome shotgun (WGS) entry which is preliminary data.</text>
</comment>
<evidence type="ECO:0000256" key="1">
    <source>
        <dbReference type="SAM" id="MobiDB-lite"/>
    </source>
</evidence>
<dbReference type="AlphaFoldDB" id="A0A5B7J188"/>
<feature type="region of interest" description="Disordered" evidence="1">
    <location>
        <begin position="1"/>
        <end position="39"/>
    </location>
</feature>
<accession>A0A5B7J188</accession>
<evidence type="ECO:0000313" key="3">
    <source>
        <dbReference type="Proteomes" id="UP000324222"/>
    </source>
</evidence>
<reference evidence="2 3" key="1">
    <citation type="submission" date="2019-05" db="EMBL/GenBank/DDBJ databases">
        <title>Another draft genome of Portunus trituberculatus and its Hox gene families provides insights of decapod evolution.</title>
        <authorList>
            <person name="Jeong J.-H."/>
            <person name="Song I."/>
            <person name="Kim S."/>
            <person name="Choi T."/>
            <person name="Kim D."/>
            <person name="Ryu S."/>
            <person name="Kim W."/>
        </authorList>
    </citation>
    <scope>NUCLEOTIDE SEQUENCE [LARGE SCALE GENOMIC DNA]</scope>
    <source>
        <tissue evidence="2">Muscle</tissue>
    </source>
</reference>
<dbReference type="EMBL" id="VSRR010088129">
    <property type="protein sequence ID" value="MPC91551.1"/>
    <property type="molecule type" value="Genomic_DNA"/>
</dbReference>
<gene>
    <name evidence="2" type="ORF">E2C01_086596</name>
</gene>
<keyword evidence="3" id="KW-1185">Reference proteome</keyword>
<name>A0A5B7J188_PORTR</name>
<dbReference type="Proteomes" id="UP000324222">
    <property type="component" value="Unassembled WGS sequence"/>
</dbReference>
<protein>
    <submittedName>
        <fullName evidence="2">Uncharacterized protein</fullName>
    </submittedName>
</protein>
<proteinExistence type="predicted"/>
<feature type="compositionally biased region" description="Basic and acidic residues" evidence="1">
    <location>
        <begin position="1"/>
        <end position="12"/>
    </location>
</feature>
<feature type="compositionally biased region" description="Polar residues" evidence="1">
    <location>
        <begin position="13"/>
        <end position="26"/>
    </location>
</feature>
<organism evidence="2 3">
    <name type="scientific">Portunus trituberculatus</name>
    <name type="common">Swimming crab</name>
    <name type="synonym">Neptunus trituberculatus</name>
    <dbReference type="NCBI Taxonomy" id="210409"/>
    <lineage>
        <taxon>Eukaryota</taxon>
        <taxon>Metazoa</taxon>
        <taxon>Ecdysozoa</taxon>
        <taxon>Arthropoda</taxon>
        <taxon>Crustacea</taxon>
        <taxon>Multicrustacea</taxon>
        <taxon>Malacostraca</taxon>
        <taxon>Eumalacostraca</taxon>
        <taxon>Eucarida</taxon>
        <taxon>Decapoda</taxon>
        <taxon>Pleocyemata</taxon>
        <taxon>Brachyura</taxon>
        <taxon>Eubrachyura</taxon>
        <taxon>Portunoidea</taxon>
        <taxon>Portunidae</taxon>
        <taxon>Portuninae</taxon>
        <taxon>Portunus</taxon>
    </lineage>
</organism>
<sequence length="108" mass="11911">MSDMVRRNKENNFVRSPTRHTATQKDAVTRSRASPGVADTLQASLTIRRHPSRQEAGANVSFGSPSHSRCLALLGSGTEYSAQLSKLLGEAIRRTRETNPHSSHHRGY</sequence>